<evidence type="ECO:0000313" key="2">
    <source>
        <dbReference type="Proteomes" id="UP000075613"/>
    </source>
</evidence>
<evidence type="ECO:0000313" key="1">
    <source>
        <dbReference type="EMBL" id="KXU90154.1"/>
    </source>
</evidence>
<dbReference type="Proteomes" id="UP000075613">
    <property type="component" value="Unassembled WGS sequence"/>
</dbReference>
<protein>
    <submittedName>
        <fullName evidence="1">Uncharacterized protein</fullName>
    </submittedName>
</protein>
<organism evidence="1 2">
    <name type="scientific">Paraburkholderia monticola</name>
    <dbReference type="NCBI Taxonomy" id="1399968"/>
    <lineage>
        <taxon>Bacteria</taxon>
        <taxon>Pseudomonadati</taxon>
        <taxon>Pseudomonadota</taxon>
        <taxon>Betaproteobacteria</taxon>
        <taxon>Burkholderiales</taxon>
        <taxon>Burkholderiaceae</taxon>
        <taxon>Paraburkholderia</taxon>
    </lineage>
</organism>
<accession>A0A149PYU6</accession>
<keyword evidence="2" id="KW-1185">Reference proteome</keyword>
<dbReference type="AlphaFoldDB" id="A0A149PYU6"/>
<gene>
    <name evidence="1" type="ORF">CI15_05740</name>
</gene>
<comment type="caution">
    <text evidence="1">The sequence shown here is derived from an EMBL/GenBank/DDBJ whole genome shotgun (WGS) entry which is preliminary data.</text>
</comment>
<name>A0A149PYU6_9BURK</name>
<sequence>MGAVQPSSTALTPCCAACLHRVAERDALEQRIPGLVAFSSGFGASVADSRLCHLHDQLVSPGDVCGRFESIAPPLGPR</sequence>
<proteinExistence type="predicted"/>
<dbReference type="EMBL" id="LRBG01000004">
    <property type="protein sequence ID" value="KXU90154.1"/>
    <property type="molecule type" value="Genomic_DNA"/>
</dbReference>
<reference evidence="1 2" key="1">
    <citation type="journal article" date="2015" name="Int. J. Syst. Evol. Microbiol.">
        <title>Burkholderia monticola sp. nov., isolated from mountain soil.</title>
        <authorList>
            <person name="Baek I."/>
            <person name="Seo B."/>
            <person name="Lee I."/>
            <person name="Yi H."/>
            <person name="Chun J."/>
        </authorList>
    </citation>
    <scope>NUCLEOTIDE SEQUENCE [LARGE SCALE GENOMIC DNA]</scope>
    <source>
        <strain evidence="1 2">JC2948</strain>
    </source>
</reference>